<evidence type="ECO:0000313" key="3">
    <source>
        <dbReference type="Proteomes" id="UP001247805"/>
    </source>
</evidence>
<evidence type="ECO:0000259" key="1">
    <source>
        <dbReference type="Pfam" id="PF07589"/>
    </source>
</evidence>
<comment type="caution">
    <text evidence="2">The sequence shown here is derived from an EMBL/GenBank/DDBJ whole genome shotgun (WGS) entry which is preliminary data.</text>
</comment>
<dbReference type="EMBL" id="JAWDIO010000002">
    <property type="protein sequence ID" value="MDU0354365.1"/>
    <property type="molecule type" value="Genomic_DNA"/>
</dbReference>
<organism evidence="2 3">
    <name type="scientific">Paraglaciecola aquimarina</name>
    <dbReference type="NCBI Taxonomy" id="1235557"/>
    <lineage>
        <taxon>Bacteria</taxon>
        <taxon>Pseudomonadati</taxon>
        <taxon>Pseudomonadota</taxon>
        <taxon>Gammaproteobacteria</taxon>
        <taxon>Alteromonadales</taxon>
        <taxon>Alteromonadaceae</taxon>
        <taxon>Paraglaciecola</taxon>
    </lineage>
</organism>
<reference evidence="2 3" key="1">
    <citation type="submission" date="2023-10" db="EMBL/GenBank/DDBJ databases">
        <title>Glaciecola aquimarina strain GGW-M5 nov., isolated from a coastal seawater.</title>
        <authorList>
            <person name="Bayburt H."/>
            <person name="Kim J.M."/>
            <person name="Choi B.J."/>
            <person name="Jeon C.O."/>
        </authorList>
    </citation>
    <scope>NUCLEOTIDE SEQUENCE [LARGE SCALE GENOMIC DNA]</scope>
    <source>
        <strain evidence="2 3">KCTC 32108</strain>
    </source>
</reference>
<dbReference type="Pfam" id="PF07589">
    <property type="entry name" value="PEP-CTERM"/>
    <property type="match status" value="1"/>
</dbReference>
<name>A0ABU3SWJ2_9ALTE</name>
<sequence>MSATIHSSFAEDGLNDVDGSLFDIFDVVNGSIQLASLTFSADAVGTDTISLFGDASAFNGLLFWDFTLDTNIDTSFDIKIVDTVKDVPAPATLSLLAIGLLSLVRVRKQS</sequence>
<accession>A0ABU3SWJ2</accession>
<dbReference type="RefSeq" id="WP_316025972.1">
    <property type="nucleotide sequence ID" value="NZ_JAWDIO010000002.1"/>
</dbReference>
<dbReference type="InterPro" id="IPR013424">
    <property type="entry name" value="Ice-binding_C"/>
</dbReference>
<proteinExistence type="predicted"/>
<keyword evidence="3" id="KW-1185">Reference proteome</keyword>
<gene>
    <name evidence="2" type="ORF">RS130_10860</name>
</gene>
<dbReference type="NCBIfam" id="TIGR02595">
    <property type="entry name" value="PEP_CTERM"/>
    <property type="match status" value="1"/>
</dbReference>
<protein>
    <submittedName>
        <fullName evidence="2">PEP-CTERM sorting domain-containing protein</fullName>
    </submittedName>
</protein>
<feature type="domain" description="Ice-binding protein C-terminal" evidence="1">
    <location>
        <begin position="86"/>
        <end position="108"/>
    </location>
</feature>
<evidence type="ECO:0000313" key="2">
    <source>
        <dbReference type="EMBL" id="MDU0354365.1"/>
    </source>
</evidence>
<dbReference type="Proteomes" id="UP001247805">
    <property type="component" value="Unassembled WGS sequence"/>
</dbReference>